<dbReference type="Gene3D" id="3.40.50.620">
    <property type="entry name" value="HUPs"/>
    <property type="match status" value="1"/>
</dbReference>
<gene>
    <name evidence="1" type="ORF">VJJ08_06960</name>
</gene>
<comment type="caution">
    <text evidence="1">The sequence shown here is derived from an EMBL/GenBank/DDBJ whole genome shotgun (WGS) entry which is preliminary data.</text>
</comment>
<dbReference type="Proteomes" id="UP001311730">
    <property type="component" value="Unassembled WGS sequence"/>
</dbReference>
<dbReference type="RefSeq" id="WP_323983312.1">
    <property type="nucleotide sequence ID" value="NZ_JAYKBW010000007.1"/>
</dbReference>
<organism evidence="1 2">
    <name type="scientific">Capnocytophaga gingivalis</name>
    <dbReference type="NCBI Taxonomy" id="1017"/>
    <lineage>
        <taxon>Bacteria</taxon>
        <taxon>Pseudomonadati</taxon>
        <taxon>Bacteroidota</taxon>
        <taxon>Flavobacteriia</taxon>
        <taxon>Flavobacteriales</taxon>
        <taxon>Flavobacteriaceae</taxon>
        <taxon>Capnocytophaga</taxon>
    </lineage>
</organism>
<evidence type="ECO:0000313" key="1">
    <source>
        <dbReference type="EMBL" id="MEB3075034.1"/>
    </source>
</evidence>
<name>A0ABU5Z7T5_9FLAO</name>
<evidence type="ECO:0000313" key="2">
    <source>
        <dbReference type="Proteomes" id="UP001311730"/>
    </source>
</evidence>
<protein>
    <submittedName>
        <fullName evidence="1">Phosphoadenosine phosphosulfate reductase</fullName>
    </submittedName>
</protein>
<dbReference type="SUPFAM" id="SSF52402">
    <property type="entry name" value="Adenine nucleotide alpha hydrolases-like"/>
    <property type="match status" value="1"/>
</dbReference>
<proteinExistence type="predicted"/>
<reference evidence="1 2" key="1">
    <citation type="submission" date="2023-12" db="EMBL/GenBank/DDBJ databases">
        <title>Genomic sequences of Capnocytophaga and Parvimonas strains.</title>
        <authorList>
            <person name="Watt R.M."/>
            <person name="Wang M."/>
            <person name="Yang T."/>
            <person name="Tong W.M."/>
        </authorList>
    </citation>
    <scope>NUCLEOTIDE SEQUENCE [LARGE SCALE GENOMIC DNA]</scope>
    <source>
        <strain evidence="1 2">CCUG 13096</strain>
    </source>
</reference>
<sequence length="273" mass="31643">MKNLLVTVSGGRSSARMARHIQTHPKYTDYNKVYVFCNTGMERPETIDFLKNIVKYWEIPLTIIEGVYSTEKGVGVSYKVVDFETMDMQAQTFANMIAHYNKGHYNGLPNMGAPYCSDYLKSNPTKKFANDIFGKGKDSYQLAIGYRKEDMPKRISWAEIKVDTKRIFPLLTDFEAPIGQQELNIFWDSQPFKLGIHNKFGNCELCWKKSTPNLIENIRYGTRFIDWFKEMESTYQSTMFRDHRSIDDLVRLAQEPIQLSFPFETADGCVCSF</sequence>
<dbReference type="InterPro" id="IPR014729">
    <property type="entry name" value="Rossmann-like_a/b/a_fold"/>
</dbReference>
<dbReference type="EMBL" id="JAYKBW010000007">
    <property type="protein sequence ID" value="MEB3075034.1"/>
    <property type="molecule type" value="Genomic_DNA"/>
</dbReference>
<keyword evidence="2" id="KW-1185">Reference proteome</keyword>
<accession>A0ABU5Z7T5</accession>